<dbReference type="Pfam" id="PF00072">
    <property type="entry name" value="Response_reg"/>
    <property type="match status" value="1"/>
</dbReference>
<keyword evidence="1 2" id="KW-0597">Phosphoprotein</keyword>
<dbReference type="EMBL" id="QLMC01000017">
    <property type="protein sequence ID" value="RAJ90012.1"/>
    <property type="molecule type" value="Genomic_DNA"/>
</dbReference>
<feature type="domain" description="Response regulatory" evidence="3">
    <location>
        <begin position="42"/>
        <end position="156"/>
    </location>
</feature>
<dbReference type="SMART" id="SM00448">
    <property type="entry name" value="REC"/>
    <property type="match status" value="1"/>
</dbReference>
<dbReference type="InterPro" id="IPR011006">
    <property type="entry name" value="CheY-like_superfamily"/>
</dbReference>
<dbReference type="Proteomes" id="UP000248790">
    <property type="component" value="Unassembled WGS sequence"/>
</dbReference>
<gene>
    <name evidence="4" type="ORF">LX87_05578</name>
</gene>
<dbReference type="PANTHER" id="PTHR44591:SF3">
    <property type="entry name" value="RESPONSE REGULATORY DOMAIN-CONTAINING PROTEIN"/>
    <property type="match status" value="1"/>
</dbReference>
<dbReference type="GO" id="GO:0000160">
    <property type="term" value="P:phosphorelay signal transduction system"/>
    <property type="evidence" value="ECO:0007669"/>
    <property type="project" value="InterPro"/>
</dbReference>
<proteinExistence type="predicted"/>
<evidence type="ECO:0000256" key="2">
    <source>
        <dbReference type="PROSITE-ProRule" id="PRU00169"/>
    </source>
</evidence>
<dbReference type="Gene3D" id="3.40.50.2300">
    <property type="match status" value="1"/>
</dbReference>
<name>A0A327WJF9_LARAB</name>
<evidence type="ECO:0000256" key="1">
    <source>
        <dbReference type="ARBA" id="ARBA00022553"/>
    </source>
</evidence>
<keyword evidence="5" id="KW-1185">Reference proteome</keyword>
<sequence>MPALLTNYSPYSAGFWHYYGWHYDNLSKGQLTKRTKMKKDITILIIEDDAFHQKLLTYQLTKHGYRVSTAHDGQQALAGLQSGVYVPDLILMDMQLPRLSGLEVLRALKNSAFASPVILMSAAEWPWSHQDLDQPDAFLLKPLRMEKLLDTLELLLRPAVIEHDAYTEFRK</sequence>
<dbReference type="InterPro" id="IPR050595">
    <property type="entry name" value="Bact_response_regulator"/>
</dbReference>
<dbReference type="PANTHER" id="PTHR44591">
    <property type="entry name" value="STRESS RESPONSE REGULATOR PROTEIN 1"/>
    <property type="match status" value="1"/>
</dbReference>
<evidence type="ECO:0000259" key="3">
    <source>
        <dbReference type="PROSITE" id="PS50110"/>
    </source>
</evidence>
<dbReference type="InterPro" id="IPR001789">
    <property type="entry name" value="Sig_transdc_resp-reg_receiver"/>
</dbReference>
<dbReference type="CDD" id="cd17546">
    <property type="entry name" value="REC_hyHK_CKI1_RcsC-like"/>
    <property type="match status" value="1"/>
</dbReference>
<feature type="modified residue" description="4-aspartylphosphate" evidence="2">
    <location>
        <position position="93"/>
    </location>
</feature>
<accession>A0A327WJF9</accession>
<dbReference type="AlphaFoldDB" id="A0A327WJF9"/>
<dbReference type="SUPFAM" id="SSF52172">
    <property type="entry name" value="CheY-like"/>
    <property type="match status" value="1"/>
</dbReference>
<reference evidence="4 5" key="1">
    <citation type="submission" date="2018-06" db="EMBL/GenBank/DDBJ databases">
        <title>Genomic Encyclopedia of Archaeal and Bacterial Type Strains, Phase II (KMG-II): from individual species to whole genera.</title>
        <authorList>
            <person name="Goeker M."/>
        </authorList>
    </citation>
    <scope>NUCLEOTIDE SEQUENCE [LARGE SCALE GENOMIC DNA]</scope>
    <source>
        <strain evidence="4 5">DSM 21851</strain>
    </source>
</reference>
<comment type="caution">
    <text evidence="4">The sequence shown here is derived from an EMBL/GenBank/DDBJ whole genome shotgun (WGS) entry which is preliminary data.</text>
</comment>
<evidence type="ECO:0000313" key="5">
    <source>
        <dbReference type="Proteomes" id="UP000248790"/>
    </source>
</evidence>
<evidence type="ECO:0000313" key="4">
    <source>
        <dbReference type="EMBL" id="RAJ90012.1"/>
    </source>
</evidence>
<dbReference type="PROSITE" id="PS50110">
    <property type="entry name" value="RESPONSE_REGULATORY"/>
    <property type="match status" value="1"/>
</dbReference>
<organism evidence="4 5">
    <name type="scientific">Larkinella arboricola</name>
    <dbReference type="NCBI Taxonomy" id="643671"/>
    <lineage>
        <taxon>Bacteria</taxon>
        <taxon>Pseudomonadati</taxon>
        <taxon>Bacteroidota</taxon>
        <taxon>Cytophagia</taxon>
        <taxon>Cytophagales</taxon>
        <taxon>Spirosomataceae</taxon>
        <taxon>Larkinella</taxon>
    </lineage>
</organism>
<protein>
    <submittedName>
        <fullName evidence="4">Response regulator receiver domain-containing protein</fullName>
    </submittedName>
</protein>